<dbReference type="InterPro" id="IPR036875">
    <property type="entry name" value="Znf_CCHC_sf"/>
</dbReference>
<dbReference type="Pfam" id="PF14223">
    <property type="entry name" value="Retrotran_gag_2"/>
    <property type="match status" value="1"/>
</dbReference>
<proteinExistence type="predicted"/>
<keyword evidence="1" id="KW-0863">Zinc-finger</keyword>
<evidence type="ECO:0000256" key="2">
    <source>
        <dbReference type="SAM" id="Coils"/>
    </source>
</evidence>
<organism evidence="5 6">
    <name type="scientific">Tanacetum coccineum</name>
    <dbReference type="NCBI Taxonomy" id="301880"/>
    <lineage>
        <taxon>Eukaryota</taxon>
        <taxon>Viridiplantae</taxon>
        <taxon>Streptophyta</taxon>
        <taxon>Embryophyta</taxon>
        <taxon>Tracheophyta</taxon>
        <taxon>Spermatophyta</taxon>
        <taxon>Magnoliopsida</taxon>
        <taxon>eudicotyledons</taxon>
        <taxon>Gunneridae</taxon>
        <taxon>Pentapetalae</taxon>
        <taxon>asterids</taxon>
        <taxon>campanulids</taxon>
        <taxon>Asterales</taxon>
        <taxon>Asteraceae</taxon>
        <taxon>Asteroideae</taxon>
        <taxon>Anthemideae</taxon>
        <taxon>Anthemidinae</taxon>
        <taxon>Tanacetum</taxon>
    </lineage>
</organism>
<evidence type="ECO:0000259" key="4">
    <source>
        <dbReference type="PROSITE" id="PS50158"/>
    </source>
</evidence>
<dbReference type="PANTHER" id="PTHR34676">
    <property type="entry name" value="DUF4219 DOMAIN-CONTAINING PROTEIN-RELATED"/>
    <property type="match status" value="1"/>
</dbReference>
<evidence type="ECO:0000313" key="6">
    <source>
        <dbReference type="Proteomes" id="UP001151760"/>
    </source>
</evidence>
<gene>
    <name evidence="5" type="ORF">Tco_1003636</name>
</gene>
<feature type="region of interest" description="Disordered" evidence="3">
    <location>
        <begin position="274"/>
        <end position="294"/>
    </location>
</feature>
<dbReference type="InterPro" id="IPR001878">
    <property type="entry name" value="Znf_CCHC"/>
</dbReference>
<dbReference type="SMART" id="SM00343">
    <property type="entry name" value="ZnF_C2HC"/>
    <property type="match status" value="1"/>
</dbReference>
<comment type="caution">
    <text evidence="5">The sequence shown here is derived from an EMBL/GenBank/DDBJ whole genome shotgun (WGS) entry which is preliminary data.</text>
</comment>
<protein>
    <submittedName>
        <fullName evidence="5">Zf-CCHC domain-containing protein</fullName>
    </submittedName>
</protein>
<name>A0ABQ5F9N1_9ASTR</name>
<keyword evidence="2" id="KW-0175">Coiled coil</keyword>
<reference evidence="5" key="1">
    <citation type="journal article" date="2022" name="Int. J. Mol. Sci.">
        <title>Draft Genome of Tanacetum Coccineum: Genomic Comparison of Closely Related Tanacetum-Family Plants.</title>
        <authorList>
            <person name="Yamashiro T."/>
            <person name="Shiraishi A."/>
            <person name="Nakayama K."/>
            <person name="Satake H."/>
        </authorList>
    </citation>
    <scope>NUCLEOTIDE SEQUENCE</scope>
</reference>
<evidence type="ECO:0000256" key="1">
    <source>
        <dbReference type="PROSITE-ProRule" id="PRU00047"/>
    </source>
</evidence>
<dbReference type="PANTHER" id="PTHR34676:SF8">
    <property type="entry name" value="TRANSMEMBRANE PROTEIN"/>
    <property type="match status" value="1"/>
</dbReference>
<keyword evidence="1" id="KW-0479">Metal-binding</keyword>
<dbReference type="SUPFAM" id="SSF57756">
    <property type="entry name" value="Retrovirus zinc finger-like domains"/>
    <property type="match status" value="1"/>
</dbReference>
<sequence>MVTDLEDLKSHIVGGVWYGDYMDHGFTKSMKELDSCFTMLEELCSMIVGWALIHKNREGRKHEGQRIRLAMGDFGEPNGFCFWKARFTTYLKSKDIDLWQVIQNGDFYFEVKDEETKLMKEMPYQLLKDTKKKQLGKNEEANMNIYNALPRKEYERVFMCKTTKEVWHTLIITHQGNLQFKNFKINLLTQEYEKFSISNEETIDRERKFLHALQLKWRAKVMAIEEAKDLATLPLDELIRNLNVYEIILDIDGIASKTTKEKVKSLAFKAKVTREQTSDNSNSQGESDEDVDEEEAEPFNLLARNFRMFFRKGGERLKKKGACYNCGIEGHIASECRKPKENKAFIEGAWSDSEDDDEHQNDATCLMAMDSQEVVSKQSSSNINLNIIDLQKENEELLKVNKDFAKTFEKLLNEKRSLEKENSKLPRKINDL</sequence>
<dbReference type="EMBL" id="BQNB010017169">
    <property type="protein sequence ID" value="GJT60103.1"/>
    <property type="molecule type" value="Genomic_DNA"/>
</dbReference>
<feature type="coiled-coil region" evidence="2">
    <location>
        <begin position="401"/>
        <end position="428"/>
    </location>
</feature>
<reference evidence="5" key="2">
    <citation type="submission" date="2022-01" db="EMBL/GenBank/DDBJ databases">
        <authorList>
            <person name="Yamashiro T."/>
            <person name="Shiraishi A."/>
            <person name="Satake H."/>
            <person name="Nakayama K."/>
        </authorList>
    </citation>
    <scope>NUCLEOTIDE SEQUENCE</scope>
</reference>
<keyword evidence="6" id="KW-1185">Reference proteome</keyword>
<keyword evidence="1" id="KW-0862">Zinc</keyword>
<dbReference type="Pfam" id="PF00098">
    <property type="entry name" value="zf-CCHC"/>
    <property type="match status" value="1"/>
</dbReference>
<dbReference type="PROSITE" id="PS50158">
    <property type="entry name" value="ZF_CCHC"/>
    <property type="match status" value="1"/>
</dbReference>
<feature type="domain" description="CCHC-type" evidence="4">
    <location>
        <begin position="323"/>
        <end position="338"/>
    </location>
</feature>
<evidence type="ECO:0000256" key="3">
    <source>
        <dbReference type="SAM" id="MobiDB-lite"/>
    </source>
</evidence>
<evidence type="ECO:0000313" key="5">
    <source>
        <dbReference type="EMBL" id="GJT60103.1"/>
    </source>
</evidence>
<accession>A0ABQ5F9N1</accession>
<dbReference type="Gene3D" id="4.10.60.10">
    <property type="entry name" value="Zinc finger, CCHC-type"/>
    <property type="match status" value="1"/>
</dbReference>
<dbReference type="Proteomes" id="UP001151760">
    <property type="component" value="Unassembled WGS sequence"/>
</dbReference>